<organism evidence="3 4">
    <name type="scientific">Kaistia hirudinis</name>
    <dbReference type="NCBI Taxonomy" id="1293440"/>
    <lineage>
        <taxon>Bacteria</taxon>
        <taxon>Pseudomonadati</taxon>
        <taxon>Pseudomonadota</taxon>
        <taxon>Alphaproteobacteria</taxon>
        <taxon>Hyphomicrobiales</taxon>
        <taxon>Kaistiaceae</taxon>
        <taxon>Kaistia</taxon>
    </lineage>
</organism>
<protein>
    <submittedName>
        <fullName evidence="3">Peptidoglycan hydrolase-like protein with peptidoglycan-binding domain</fullName>
    </submittedName>
</protein>
<reference evidence="3 4" key="1">
    <citation type="submission" date="2020-08" db="EMBL/GenBank/DDBJ databases">
        <title>Genomic Encyclopedia of Type Strains, Phase IV (KMG-IV): sequencing the most valuable type-strain genomes for metagenomic binning, comparative biology and taxonomic classification.</title>
        <authorList>
            <person name="Goeker M."/>
        </authorList>
    </citation>
    <scope>NUCLEOTIDE SEQUENCE [LARGE SCALE GENOMIC DNA]</scope>
    <source>
        <strain evidence="3 4">DSM 25966</strain>
    </source>
</reference>
<dbReference type="AlphaFoldDB" id="A0A840ANV1"/>
<feature type="compositionally biased region" description="Low complexity" evidence="1">
    <location>
        <begin position="76"/>
        <end position="92"/>
    </location>
</feature>
<dbReference type="SUPFAM" id="SSF47090">
    <property type="entry name" value="PGBD-like"/>
    <property type="match status" value="2"/>
</dbReference>
<dbReference type="GO" id="GO:0016787">
    <property type="term" value="F:hydrolase activity"/>
    <property type="evidence" value="ECO:0007669"/>
    <property type="project" value="UniProtKB-KW"/>
</dbReference>
<name>A0A840ANV1_9HYPH</name>
<comment type="caution">
    <text evidence="3">The sequence shown here is derived from an EMBL/GenBank/DDBJ whole genome shotgun (WGS) entry which is preliminary data.</text>
</comment>
<keyword evidence="4" id="KW-1185">Reference proteome</keyword>
<evidence type="ECO:0000313" key="4">
    <source>
        <dbReference type="Proteomes" id="UP000553963"/>
    </source>
</evidence>
<evidence type="ECO:0000259" key="2">
    <source>
        <dbReference type="Pfam" id="PF01471"/>
    </source>
</evidence>
<dbReference type="Pfam" id="PF01471">
    <property type="entry name" value="PG_binding_1"/>
    <property type="match status" value="2"/>
</dbReference>
<sequence>MPDARRRSRPLSRHADVYTESDGLFGRLADLVIENPVRSGGFAAMALISGAIITNAAYFQTAHHPDPFFVTRSDGTAAAPAHPATKLATPPASEAPQATTSETTPPMPPLPTAEQQAIPDAPAADTSAGDRQTSAVAAPAPARPRAKPSAAPAIKTAAPARNTTASAPATALPAGAPGLIADTQRALLDSRLYDGPVDGILGPQTKSAISSFEMKIGLIPTGQPSPRLLQQIRKGYPAAIEPQSTGSVGDSRLKRVQKALNEIGYGPIPEDGVDGDKTAAAIRHFEADNRLPQTGRVSDALAAKLVMIGAMPPG</sequence>
<evidence type="ECO:0000313" key="3">
    <source>
        <dbReference type="EMBL" id="MBB3930707.1"/>
    </source>
</evidence>
<proteinExistence type="predicted"/>
<feature type="compositionally biased region" description="Low complexity" evidence="1">
    <location>
        <begin position="147"/>
        <end position="176"/>
    </location>
</feature>
<dbReference type="InterPro" id="IPR036366">
    <property type="entry name" value="PGBDSf"/>
</dbReference>
<evidence type="ECO:0000256" key="1">
    <source>
        <dbReference type="SAM" id="MobiDB-lite"/>
    </source>
</evidence>
<accession>A0A840ANV1</accession>
<keyword evidence="3" id="KW-0378">Hydrolase</keyword>
<dbReference type="InterPro" id="IPR036365">
    <property type="entry name" value="PGBD-like_sf"/>
</dbReference>
<feature type="domain" description="Peptidoglycan binding-like" evidence="2">
    <location>
        <begin position="252"/>
        <end position="305"/>
    </location>
</feature>
<dbReference type="EMBL" id="JACIDS010000002">
    <property type="protein sequence ID" value="MBB3930707.1"/>
    <property type="molecule type" value="Genomic_DNA"/>
</dbReference>
<gene>
    <name evidence="3" type="ORF">GGR25_001746</name>
</gene>
<dbReference type="Gene3D" id="1.10.101.10">
    <property type="entry name" value="PGBD-like superfamily/PGBD"/>
    <property type="match status" value="2"/>
</dbReference>
<dbReference type="InterPro" id="IPR002477">
    <property type="entry name" value="Peptidoglycan-bd-like"/>
</dbReference>
<dbReference type="RefSeq" id="WP_183398338.1">
    <property type="nucleotide sequence ID" value="NZ_JACIDS010000002.1"/>
</dbReference>
<feature type="region of interest" description="Disordered" evidence="1">
    <location>
        <begin position="70"/>
        <end position="176"/>
    </location>
</feature>
<dbReference type="Proteomes" id="UP000553963">
    <property type="component" value="Unassembled WGS sequence"/>
</dbReference>
<feature type="domain" description="Peptidoglycan binding-like" evidence="2">
    <location>
        <begin position="184"/>
        <end position="231"/>
    </location>
</feature>